<gene>
    <name evidence="2" type="ORF">HW532_21515</name>
</gene>
<dbReference type="InterPro" id="IPR036390">
    <property type="entry name" value="WH_DNA-bd_sf"/>
</dbReference>
<evidence type="ECO:0000313" key="3">
    <source>
        <dbReference type="Proteomes" id="UP000593594"/>
    </source>
</evidence>
<dbReference type="Gene3D" id="1.10.10.10">
    <property type="entry name" value="Winged helix-like DNA-binding domain superfamily/Winged helix DNA-binding domain"/>
    <property type="match status" value="1"/>
</dbReference>
<dbReference type="EMBL" id="CP058214">
    <property type="protein sequence ID" value="QPC45046.1"/>
    <property type="molecule type" value="Genomic_DNA"/>
</dbReference>
<feature type="compositionally biased region" description="Basic and acidic residues" evidence="1">
    <location>
        <begin position="140"/>
        <end position="155"/>
    </location>
</feature>
<keyword evidence="3" id="KW-1185">Reference proteome</keyword>
<protein>
    <submittedName>
        <fullName evidence="2">Helix-turn-helix domain-containing protein</fullName>
    </submittedName>
</protein>
<dbReference type="InterPro" id="IPR036388">
    <property type="entry name" value="WH-like_DNA-bd_sf"/>
</dbReference>
<reference evidence="2 3" key="1">
    <citation type="submission" date="2020-06" db="EMBL/GenBank/DDBJ databases">
        <title>Genome sequence of 2 isolates from Red Sea Mangroves.</title>
        <authorList>
            <person name="Sefrji F."/>
            <person name="Michoud G."/>
            <person name="Merlino G."/>
            <person name="Daffonchio D."/>
        </authorList>
    </citation>
    <scope>NUCLEOTIDE SEQUENCE [LARGE SCALE GENOMIC DNA]</scope>
    <source>
        <strain evidence="2 3">R1DC25</strain>
    </source>
</reference>
<accession>A0A7S8HDV2</accession>
<dbReference type="KEGG" id="kmn:HW532_21515"/>
<dbReference type="Pfam" id="PF13730">
    <property type="entry name" value="HTH_36"/>
    <property type="match status" value="1"/>
</dbReference>
<dbReference type="Proteomes" id="UP000593594">
    <property type="component" value="Chromosome"/>
</dbReference>
<evidence type="ECO:0000256" key="1">
    <source>
        <dbReference type="SAM" id="MobiDB-lite"/>
    </source>
</evidence>
<dbReference type="AlphaFoldDB" id="A0A7S8HDV2"/>
<organism evidence="2 3">
    <name type="scientific">Kaustia mangrovi</name>
    <dbReference type="NCBI Taxonomy" id="2593653"/>
    <lineage>
        <taxon>Bacteria</taxon>
        <taxon>Pseudomonadati</taxon>
        <taxon>Pseudomonadota</taxon>
        <taxon>Alphaproteobacteria</taxon>
        <taxon>Hyphomicrobiales</taxon>
        <taxon>Parvibaculaceae</taxon>
        <taxon>Kaustia</taxon>
    </lineage>
</organism>
<evidence type="ECO:0000313" key="2">
    <source>
        <dbReference type="EMBL" id="QPC45046.1"/>
    </source>
</evidence>
<sequence>MSNRALNWARGQTVGHQPSKHLLTILADYADERDSCFPSQETLARETELSLRAVVSALQRLEAAGLIRRFRHRRGDGKLGLTRYYLAVEGRFEPDGEEAAEPVDNSPPDAPRACGDHVHLTSQPRAPHVKTTCTRCTSEPLREPLKEPKERERARTGAPAGAVDNPLSSDGRSVEDFRDAWVTSAQDDSERVDEAWGALSGDERKAALDHVSAFLEDARQNGRGRICAGATYLRQKRWRRLGRAGASGPAKAAGERRGLTPFSREWWLVAVRRAGAARSPSDAEARRLRLMVQLARGGTVVGVGAGEVPSAEEVAAAVQIPWDGEAFEAWAHWFGACGVEVPRRDSGWVWVPSRWPPGYGPEASAASEWQDGLANGTG</sequence>
<proteinExistence type="predicted"/>
<feature type="region of interest" description="Disordered" evidence="1">
    <location>
        <begin position="95"/>
        <end position="174"/>
    </location>
</feature>
<name>A0A7S8HDV2_9HYPH</name>
<dbReference type="SUPFAM" id="SSF46785">
    <property type="entry name" value="Winged helix' DNA-binding domain"/>
    <property type="match status" value="1"/>
</dbReference>